<dbReference type="RefSeq" id="WP_341397344.1">
    <property type="nucleotide sequence ID" value="NZ_JBBUTI010000001.1"/>
</dbReference>
<reference evidence="1 2" key="1">
    <citation type="submission" date="2024-04" db="EMBL/GenBank/DDBJ databases">
        <title>Novel species of the genus Ideonella isolated from streams.</title>
        <authorList>
            <person name="Lu H."/>
        </authorList>
    </citation>
    <scope>NUCLEOTIDE SEQUENCE [LARGE SCALE GENOMIC DNA]</scope>
    <source>
        <strain evidence="1 2">LYT19W</strain>
    </source>
</reference>
<dbReference type="InterPro" id="IPR035919">
    <property type="entry name" value="EAL_sf"/>
</dbReference>
<dbReference type="Gene3D" id="3.20.20.450">
    <property type="entry name" value="EAL domain"/>
    <property type="match status" value="1"/>
</dbReference>
<gene>
    <name evidence="1" type="ORF">AACH00_02425</name>
</gene>
<keyword evidence="2" id="KW-1185">Reference proteome</keyword>
<dbReference type="EMBL" id="JBBUTI010000001">
    <property type="protein sequence ID" value="MEK8045200.1"/>
    <property type="molecule type" value="Genomic_DNA"/>
</dbReference>
<proteinExistence type="predicted"/>
<evidence type="ECO:0008006" key="3">
    <source>
        <dbReference type="Google" id="ProtNLM"/>
    </source>
</evidence>
<evidence type="ECO:0000313" key="2">
    <source>
        <dbReference type="Proteomes" id="UP001379945"/>
    </source>
</evidence>
<evidence type="ECO:0000313" key="1">
    <source>
        <dbReference type="EMBL" id="MEK8045200.1"/>
    </source>
</evidence>
<protein>
    <recommendedName>
        <fullName evidence="3">EAL domain-containing protein</fullName>
    </recommendedName>
</protein>
<comment type="caution">
    <text evidence="1">The sequence shown here is derived from an EMBL/GenBank/DDBJ whole genome shotgun (WGS) entry which is preliminary data.</text>
</comment>
<name>A0ABU9C1Q3_9BURK</name>
<dbReference type="SUPFAM" id="SSF141868">
    <property type="entry name" value="EAL domain-like"/>
    <property type="match status" value="1"/>
</dbReference>
<organism evidence="1 2">
    <name type="scientific">Ideonella margarita</name>
    <dbReference type="NCBI Taxonomy" id="2984191"/>
    <lineage>
        <taxon>Bacteria</taxon>
        <taxon>Pseudomonadati</taxon>
        <taxon>Pseudomonadota</taxon>
        <taxon>Betaproteobacteria</taxon>
        <taxon>Burkholderiales</taxon>
        <taxon>Sphaerotilaceae</taxon>
        <taxon>Ideonella</taxon>
    </lineage>
</organism>
<sequence length="300" mass="33175">MPRITLDPHRIASHPVLNTADDSLHATRITGVIIRDNLEDSQLCALPLGLPWRERLSKRLPRRASVRRLIIALDARSIAHADDEDVVELLAARVLARRVVIELHHVVHCNDLVSVLAFGQRCEECGFELGLSFRQADDLSAIKALMMVFKPHHIDLHCALVQRVDDPLFEAQWRALEELSRRMGVLMIGSQVTSVNELAQVRRAGIAFVSALPSPRQIGADNRSVLAEQNSTGWATSRIVAAVQQGWEFRRTPAEHFSLLRRFGRALVALSVAGVVAMAWRPLRAEPVAAPPASSAAVQP</sequence>
<accession>A0ABU9C1Q3</accession>
<dbReference type="Proteomes" id="UP001379945">
    <property type="component" value="Unassembled WGS sequence"/>
</dbReference>